<accession>A0A166H2R2</accession>
<gene>
    <name evidence="1" type="ORF">5G4_009</name>
</gene>
<name>A0A166H2R2_9BACT</name>
<dbReference type="AlphaFoldDB" id="A0A166H2R2"/>
<protein>
    <submittedName>
        <fullName evidence="1">Uncharacterized protein</fullName>
    </submittedName>
</protein>
<sequence>MKTFQVQDSHPTHGSIRLDERQRFIGFLPHPNARVPRTFETWPKKALEAARTFLTEQMGEMP</sequence>
<evidence type="ECO:0000313" key="1">
    <source>
        <dbReference type="EMBL" id="ANA08038.1"/>
    </source>
</evidence>
<reference evidence="1" key="1">
    <citation type="submission" date="2015-07" db="EMBL/GenBank/DDBJ databases">
        <title>Exploring the genomic information of specific uncultured soil bacteria through a new metagenomic library-based strategy.</title>
        <authorList>
            <person name="Liu Y."/>
            <person name="Zhang R."/>
        </authorList>
    </citation>
    <scope>NUCLEOTIDE SEQUENCE</scope>
</reference>
<proteinExistence type="predicted"/>
<dbReference type="EMBL" id="KT342856">
    <property type="protein sequence ID" value="ANA08038.1"/>
    <property type="molecule type" value="Genomic_DNA"/>
</dbReference>
<organism evidence="1">
    <name type="scientific">uncultured bacterium 5G4</name>
    <dbReference type="NCBI Taxonomy" id="1701326"/>
    <lineage>
        <taxon>Bacteria</taxon>
        <taxon>environmental samples</taxon>
    </lineage>
</organism>